<evidence type="ECO:0000256" key="5">
    <source>
        <dbReference type="ARBA" id="ARBA00022676"/>
    </source>
</evidence>
<dbReference type="AlphaFoldDB" id="A0A9P9EEP9"/>
<keyword evidence="7 12" id="KW-0812">Transmembrane</keyword>
<keyword evidence="10 12" id="KW-1133">Transmembrane helix</keyword>
<evidence type="ECO:0000256" key="3">
    <source>
        <dbReference type="ARBA" id="ARBA00006462"/>
    </source>
</evidence>
<keyword evidence="9" id="KW-0735">Signal-anchor</keyword>
<evidence type="ECO:0000256" key="1">
    <source>
        <dbReference type="ARBA" id="ARBA00004606"/>
    </source>
</evidence>
<comment type="similarity">
    <text evidence="3">Belongs to the glycosyltransferase 31 family. Beta3-Gal-T subfamily.</text>
</comment>
<comment type="pathway">
    <text evidence="2">Protein modification; protein glycosylation.</text>
</comment>
<evidence type="ECO:0000256" key="4">
    <source>
        <dbReference type="ARBA" id="ARBA00012557"/>
    </source>
</evidence>
<evidence type="ECO:0000256" key="2">
    <source>
        <dbReference type="ARBA" id="ARBA00004922"/>
    </source>
</evidence>
<dbReference type="PANTHER" id="PTHR23033">
    <property type="entry name" value="BETA1,3-GALACTOSYLTRANSFERASE"/>
    <property type="match status" value="1"/>
</dbReference>
<evidence type="ECO:0000256" key="8">
    <source>
        <dbReference type="ARBA" id="ARBA00022741"/>
    </source>
</evidence>
<gene>
    <name evidence="14" type="ORF">B0J11DRAFT_519178</name>
</gene>
<evidence type="ECO:0000256" key="6">
    <source>
        <dbReference type="ARBA" id="ARBA00022679"/>
    </source>
</evidence>
<keyword evidence="11 12" id="KW-0472">Membrane</keyword>
<sequence length="516" mass="59511">MRYTTPFANRSFRRLPRTCYTVLPFLLLANYIILFYFESVSNKVFPSDTFHPPTPVTNPHETHDKIGSDYWTWETISQFKSSTTPVESNDCATFPTHLLNAIQIVLKVGSADDPARTNSQLSSVIKCISNVIIVSDRNHTYGDKHEAFDVFASLPPETYLTEEDLIDYNSQKNVSLETLRQGHRGWKLDKYKFLPAVEHAVSQNDKAKWYVFLESDTYVFWDNLFRLLENYDEELPYYLGSPSPGKPIPETAENGDGERVWFAYGGPGYVLSAPAALRLVERRRNKIAIKGPRLTQEYKEDIRADCCGDSILGWALHDKAGVDISGLWPMFNPESLHGIPFGRKYWCEPVISLHKTHIEDYVKVFEWDNNRNRSQGPLLYRDLISYHPFTVPSPTTEVSKFTNSTLPIHIIPNWDNADVAGFNEEMPEHPANRDFASCQQHCHEHSKCFQFTWHAHHCWMAGVMRMGQRKEPDGKHDEEGRKYVSGWDVEKIGKWIGENTCEEGPHWVKPSLKRRF</sequence>
<dbReference type="Gene3D" id="3.50.4.10">
    <property type="entry name" value="Hepatocyte Growth Factor"/>
    <property type="match status" value="1"/>
</dbReference>
<comment type="subcellular location">
    <subcellularLocation>
        <location evidence="1">Membrane</location>
        <topology evidence="1">Single-pass type II membrane protein</topology>
    </subcellularLocation>
</comment>
<dbReference type="Pfam" id="PF02434">
    <property type="entry name" value="Fringe"/>
    <property type="match status" value="1"/>
</dbReference>
<feature type="transmembrane region" description="Helical" evidence="12">
    <location>
        <begin position="20"/>
        <end position="37"/>
    </location>
</feature>
<evidence type="ECO:0000256" key="11">
    <source>
        <dbReference type="ARBA" id="ARBA00023136"/>
    </source>
</evidence>
<organism evidence="14 15">
    <name type="scientific">Dendryphion nanum</name>
    <dbReference type="NCBI Taxonomy" id="256645"/>
    <lineage>
        <taxon>Eukaryota</taxon>
        <taxon>Fungi</taxon>
        <taxon>Dikarya</taxon>
        <taxon>Ascomycota</taxon>
        <taxon>Pezizomycotina</taxon>
        <taxon>Dothideomycetes</taxon>
        <taxon>Pleosporomycetidae</taxon>
        <taxon>Pleosporales</taxon>
        <taxon>Torulaceae</taxon>
        <taxon>Dendryphion</taxon>
    </lineage>
</organism>
<dbReference type="InterPro" id="IPR026050">
    <property type="entry name" value="C1GALT1/C1GALT1_chp1"/>
</dbReference>
<dbReference type="EC" id="2.4.1.122" evidence="4"/>
<protein>
    <recommendedName>
        <fullName evidence="4">N-acetylgalactosaminide beta-1,3-galactosyltransferase</fullName>
        <ecNumber evidence="4">2.4.1.122</ecNumber>
    </recommendedName>
</protein>
<keyword evidence="6" id="KW-0808">Transferase</keyword>
<keyword evidence="15" id="KW-1185">Reference proteome</keyword>
<dbReference type="InterPro" id="IPR003378">
    <property type="entry name" value="Fringe-like_glycosylTrfase"/>
</dbReference>
<dbReference type="EMBL" id="JAGMWT010000002">
    <property type="protein sequence ID" value="KAH7135762.1"/>
    <property type="molecule type" value="Genomic_DNA"/>
</dbReference>
<name>A0A9P9EEP9_9PLEO</name>
<reference evidence="14" key="1">
    <citation type="journal article" date="2021" name="Nat. Commun.">
        <title>Genetic determinants of endophytism in the Arabidopsis root mycobiome.</title>
        <authorList>
            <person name="Mesny F."/>
            <person name="Miyauchi S."/>
            <person name="Thiergart T."/>
            <person name="Pickel B."/>
            <person name="Atanasova L."/>
            <person name="Karlsson M."/>
            <person name="Huettel B."/>
            <person name="Barry K.W."/>
            <person name="Haridas S."/>
            <person name="Chen C."/>
            <person name="Bauer D."/>
            <person name="Andreopoulos W."/>
            <person name="Pangilinan J."/>
            <person name="LaButti K."/>
            <person name="Riley R."/>
            <person name="Lipzen A."/>
            <person name="Clum A."/>
            <person name="Drula E."/>
            <person name="Henrissat B."/>
            <person name="Kohler A."/>
            <person name="Grigoriev I.V."/>
            <person name="Martin F.M."/>
            <person name="Hacquard S."/>
        </authorList>
    </citation>
    <scope>NUCLEOTIDE SEQUENCE</scope>
    <source>
        <strain evidence="14">MPI-CAGE-CH-0243</strain>
    </source>
</reference>
<evidence type="ECO:0000313" key="14">
    <source>
        <dbReference type="EMBL" id="KAH7135762.1"/>
    </source>
</evidence>
<comment type="caution">
    <text evidence="14">The sequence shown here is derived from an EMBL/GenBank/DDBJ whole genome shotgun (WGS) entry which is preliminary data.</text>
</comment>
<keyword evidence="5" id="KW-0328">Glycosyltransferase</keyword>
<accession>A0A9P9EEP9</accession>
<dbReference type="PANTHER" id="PTHR23033:SF43">
    <property type="entry name" value="APPLE DOMAIN-CONTAINING PROTEIN"/>
    <property type="match status" value="1"/>
</dbReference>
<evidence type="ECO:0000256" key="12">
    <source>
        <dbReference type="SAM" id="Phobius"/>
    </source>
</evidence>
<dbReference type="GO" id="GO:0016020">
    <property type="term" value="C:membrane"/>
    <property type="evidence" value="ECO:0007669"/>
    <property type="project" value="UniProtKB-SubCell"/>
</dbReference>
<evidence type="ECO:0000256" key="10">
    <source>
        <dbReference type="ARBA" id="ARBA00022989"/>
    </source>
</evidence>
<dbReference type="Proteomes" id="UP000700596">
    <property type="component" value="Unassembled WGS sequence"/>
</dbReference>
<evidence type="ECO:0000313" key="15">
    <source>
        <dbReference type="Proteomes" id="UP000700596"/>
    </source>
</evidence>
<evidence type="ECO:0000256" key="9">
    <source>
        <dbReference type="ARBA" id="ARBA00022968"/>
    </source>
</evidence>
<feature type="domain" description="Fringe-like glycosyltransferase" evidence="13">
    <location>
        <begin position="171"/>
        <end position="281"/>
    </location>
</feature>
<dbReference type="Gene3D" id="3.90.550.50">
    <property type="match status" value="1"/>
</dbReference>
<dbReference type="GO" id="GO:0016263">
    <property type="term" value="F:glycoprotein-N-acetylgalactosamine 3-beta-galactosyltransferase activity"/>
    <property type="evidence" value="ECO:0007669"/>
    <property type="project" value="UniProtKB-EC"/>
</dbReference>
<evidence type="ECO:0000259" key="13">
    <source>
        <dbReference type="Pfam" id="PF02434"/>
    </source>
</evidence>
<keyword evidence="8" id="KW-0547">Nucleotide-binding</keyword>
<dbReference type="OrthoDB" id="414175at2759"/>
<dbReference type="GO" id="GO:0000166">
    <property type="term" value="F:nucleotide binding"/>
    <property type="evidence" value="ECO:0007669"/>
    <property type="project" value="UniProtKB-KW"/>
</dbReference>
<proteinExistence type="inferred from homology"/>
<evidence type="ECO:0000256" key="7">
    <source>
        <dbReference type="ARBA" id="ARBA00022692"/>
    </source>
</evidence>